<dbReference type="PANTHER" id="PTHR12195">
    <property type="entry name" value="CYTOPLASMIC FMR1-INTERACTING PROTEIN-RELATED"/>
    <property type="match status" value="1"/>
</dbReference>
<dbReference type="InterPro" id="IPR009828">
    <property type="entry name" value="CYRIA/CYRIB_Rac1-bd"/>
</dbReference>
<organism evidence="2 3">
    <name type="scientific">Carpediemonas membranifera</name>
    <dbReference type="NCBI Taxonomy" id="201153"/>
    <lineage>
        <taxon>Eukaryota</taxon>
        <taxon>Metamonada</taxon>
        <taxon>Carpediemonas-like organisms</taxon>
        <taxon>Carpediemonas</taxon>
    </lineage>
</organism>
<evidence type="ECO:0000259" key="1">
    <source>
        <dbReference type="Pfam" id="PF07159"/>
    </source>
</evidence>
<keyword evidence="3" id="KW-1185">Reference proteome</keyword>
<reference evidence="2" key="1">
    <citation type="submission" date="2021-05" db="EMBL/GenBank/DDBJ databases">
        <title>A free-living protist that lacks canonical eukaryotic 1 DNA replication and segregation systems.</title>
        <authorList>
            <person name="Salas-Leiva D.E."/>
            <person name="Tromer E.C."/>
            <person name="Curtis B.A."/>
            <person name="Jerlstrom-Hultqvist J."/>
            <person name="Kolisko M."/>
            <person name="Yi Z."/>
            <person name="Salas-Leiva J.S."/>
            <person name="Gallot-Lavallee L."/>
            <person name="Kops G.J.P.L."/>
            <person name="Archibald J.M."/>
            <person name="Simpson A.G.B."/>
            <person name="Roger A.J."/>
        </authorList>
    </citation>
    <scope>NUCLEOTIDE SEQUENCE</scope>
    <source>
        <strain evidence="2">BICM</strain>
    </source>
</reference>
<dbReference type="InterPro" id="IPR008081">
    <property type="entry name" value="Cytoplasmic_FMR1-int"/>
</dbReference>
<proteinExistence type="predicted"/>
<dbReference type="OrthoDB" id="10265867at2759"/>
<sequence length="978" mass="106384">MDAYDTQTMRVFKEADAFQIEKIVELQKVIAEGHQRTDDLYGYRLCANTIPQITPSDPRKLELYKLTVKVLEPRIAIIRNLLQFVADGTHVFTRIIGDMCQMDRVSIQWSPTLLQALCTAIDIFGTIDLIKNSKAAINNDWSAYNRAYQAVKVAEIQSADADALTIENETLMAFLRTQDHVSSLIRDKLASIDGVDTVLLALVHHCVRHIKEDLYILPSDRFLAVRCLARVPTLMTGDAMKESKLSDAWAIMKQHPYTPLFGDLTISASDVLSRIPNFNSAKRGLPSIDTARGSAMFDRIAQAYDLGARRPQISAQFGAVMASLSSAVIARQDDPHATYDAVSVAARHIGSWTSAVLRLASFKFAFPATDPELEAKGVPVDDKLSAYDRAVRFNYGPDEKKALMAIIGYISAAGSRLRALLPAVAPLVQRHLFSSFQTVIQHDLTGLAQLLEKDRKGAVLARRIMSHVDICGDWVHGKVTDGAAVDLPEKAALPPTVYTEQIRVLVADILSPSHRKLVGKHESVKTGSLQRWLDISSSFASTVHELDGLIQSASDIGHLWLREMYLSIERRIQFPTVSSLPFMLASLACSGKQETAPLVGLLHVPMKIYDDAANLTLRRLKQRHLYEELEAEANLCLGQIIIILSDMVVARVVSRSAVSHIDPVYLGRYGLEKLATSKRGAVRFEPPAADFAQLFGQPPLQLMGRSVSIALHVGRQTTRTLKEELVTMLREYSGSSLDQSHELADQLSILLGACDNAAALDLPVPSGEALLAADTDGLLATAVMSAITSLDDLRWSAGHQCFRPIAHTFDQATAALVPQPAAAAKPVFVLRALTPALAEVLGSVWGGRRTSVGVHQMIGILRHLSAIELRRLVASLGNMTVEAAGEAAGGVDWAAPASALNRMASASFAANCLIAARMIDVVLASSGRDPMAWAHVHTAVAPRLAQLDMAGLLAGLDVQLGTATVREMVGDSIEQALH</sequence>
<name>A0A8J6B242_9EUKA</name>
<dbReference type="Pfam" id="PF07159">
    <property type="entry name" value="CYRIA-B_Rac1-bd"/>
    <property type="match status" value="1"/>
</dbReference>
<gene>
    <name evidence="2" type="ORF">J8273_7533</name>
</gene>
<dbReference type="GO" id="GO:0030833">
    <property type="term" value="P:regulation of actin filament polymerization"/>
    <property type="evidence" value="ECO:0007669"/>
    <property type="project" value="InterPro"/>
</dbReference>
<protein>
    <submittedName>
        <fullName evidence="2">Cytoplasmic FMR1-interacting</fullName>
    </submittedName>
</protein>
<dbReference type="PRINTS" id="PR01698">
    <property type="entry name" value="CYTOFMRPINTP"/>
</dbReference>
<evidence type="ECO:0000313" key="3">
    <source>
        <dbReference type="Proteomes" id="UP000717585"/>
    </source>
</evidence>
<dbReference type="AlphaFoldDB" id="A0A8J6B242"/>
<dbReference type="Pfam" id="PF05994">
    <property type="entry name" value="FragX_IP"/>
    <property type="match status" value="1"/>
</dbReference>
<dbReference type="GO" id="GO:0005737">
    <property type="term" value="C:cytoplasm"/>
    <property type="evidence" value="ECO:0007669"/>
    <property type="project" value="UniProtKB-ARBA"/>
</dbReference>
<dbReference type="EMBL" id="JAHDYR010000062">
    <property type="protein sequence ID" value="KAG9391259.1"/>
    <property type="molecule type" value="Genomic_DNA"/>
</dbReference>
<dbReference type="GO" id="GO:0031267">
    <property type="term" value="F:small GTPase binding"/>
    <property type="evidence" value="ECO:0007669"/>
    <property type="project" value="InterPro"/>
</dbReference>
<feature type="domain" description="CYRIA/CYRIB Rac1 binding" evidence="1">
    <location>
        <begin position="25"/>
        <end position="167"/>
    </location>
</feature>
<comment type="caution">
    <text evidence="2">The sequence shown here is derived from an EMBL/GenBank/DDBJ whole genome shotgun (WGS) entry which is preliminary data.</text>
</comment>
<evidence type="ECO:0000313" key="2">
    <source>
        <dbReference type="EMBL" id="KAG9391259.1"/>
    </source>
</evidence>
<accession>A0A8J6B242</accession>
<dbReference type="Proteomes" id="UP000717585">
    <property type="component" value="Unassembled WGS sequence"/>
</dbReference>